<dbReference type="GO" id="GO:0004674">
    <property type="term" value="F:protein serine/threonine kinase activity"/>
    <property type="evidence" value="ECO:0007669"/>
    <property type="project" value="TreeGrafter"/>
</dbReference>
<dbReference type="SMART" id="SM00220">
    <property type="entry name" value="S_TKc"/>
    <property type="match status" value="1"/>
</dbReference>
<dbReference type="PANTHER" id="PTHR44329">
    <property type="entry name" value="SERINE/THREONINE-PROTEIN KINASE TNNI3K-RELATED"/>
    <property type="match status" value="1"/>
</dbReference>
<keyword evidence="5" id="KW-1185">Reference proteome</keyword>
<name>V9EMS5_PHYNI</name>
<dbReference type="OrthoDB" id="4062651at2759"/>
<dbReference type="AlphaFoldDB" id="V9EMS5"/>
<keyword evidence="2" id="KW-0472">Membrane</keyword>
<protein>
    <submittedName>
        <fullName evidence="4">TKL/DRK protein kinase</fullName>
    </submittedName>
</protein>
<comment type="caution">
    <text evidence="4">The sequence shown here is derived from an EMBL/GenBank/DDBJ whole genome shotgun (WGS) entry which is preliminary data.</text>
</comment>
<dbReference type="InterPro" id="IPR008271">
    <property type="entry name" value="Ser/Thr_kinase_AS"/>
</dbReference>
<dbReference type="SUPFAM" id="SSF56112">
    <property type="entry name" value="Protein kinase-like (PK-like)"/>
    <property type="match status" value="1"/>
</dbReference>
<dbReference type="HOGENOM" id="CLU_000288_63_45_1"/>
<evidence type="ECO:0000313" key="5">
    <source>
        <dbReference type="Proteomes" id="UP000018721"/>
    </source>
</evidence>
<evidence type="ECO:0000313" key="4">
    <source>
        <dbReference type="EMBL" id="ETI39798.1"/>
    </source>
</evidence>
<dbReference type="InterPro" id="IPR051681">
    <property type="entry name" value="Ser/Thr_Kinases-Pseudokinases"/>
</dbReference>
<dbReference type="Gene3D" id="3.30.200.20">
    <property type="entry name" value="Phosphorylase Kinase, domain 1"/>
    <property type="match status" value="1"/>
</dbReference>
<dbReference type="GO" id="GO:0005524">
    <property type="term" value="F:ATP binding"/>
    <property type="evidence" value="ECO:0007669"/>
    <property type="project" value="InterPro"/>
</dbReference>
<evidence type="ECO:0000256" key="2">
    <source>
        <dbReference type="SAM" id="Phobius"/>
    </source>
</evidence>
<gene>
    <name evidence="4" type="ORF">F443_14644</name>
</gene>
<organism evidence="4 5">
    <name type="scientific">Phytophthora nicotianae P1569</name>
    <dbReference type="NCBI Taxonomy" id="1317065"/>
    <lineage>
        <taxon>Eukaryota</taxon>
        <taxon>Sar</taxon>
        <taxon>Stramenopiles</taxon>
        <taxon>Oomycota</taxon>
        <taxon>Peronosporomycetes</taxon>
        <taxon>Peronosporales</taxon>
        <taxon>Peronosporaceae</taxon>
        <taxon>Phytophthora</taxon>
    </lineage>
</organism>
<feature type="transmembrane region" description="Helical" evidence="2">
    <location>
        <begin position="282"/>
        <end position="309"/>
    </location>
</feature>
<keyword evidence="2" id="KW-1133">Transmembrane helix</keyword>
<evidence type="ECO:0000256" key="1">
    <source>
        <dbReference type="SAM" id="MobiDB-lite"/>
    </source>
</evidence>
<feature type="non-terminal residue" evidence="4">
    <location>
        <position position="1"/>
    </location>
</feature>
<dbReference type="PROSITE" id="PS00108">
    <property type="entry name" value="PROTEIN_KINASE_ST"/>
    <property type="match status" value="1"/>
</dbReference>
<proteinExistence type="predicted"/>
<sequence>AAVQSVFSSVFTTLRPSVTMSGIHRFKSLYEDDSCTGAPTGVYARRQNDCENQVGSGGAACDAVYDSDDLLIGYVEDSCHDGRGAGFSALFDGEAYMAFDYYWEDDCTNYDNSAAYRAGGDCEAMIVDDKTARSATLSVSSSGLVWTRNMGPIATSLGCPGEGAPGYYEFDVPKSDINTGACKNFKDIGGAFSFYDISDPPIPTTSKATSTTLSPTATPATSPPTSSTPSWDATSNSQGNSSSTPSSGSTLPPTTSGSNLDGSSSGSLSSTPSPSTSTGRGLSVGAVSGIGGGAAVLVVVIILLAWCIVRRNKKTKEADSNSLQEPFLGRGSAWTGGTTDGSDMSSFGPGLWNDDKIIATRVPRDQVVFEGLICRGGYGEVYRGTYNHKPVAIKMLLPDMRGDLRKVNAFLAEAKLMASLAHPHIVQFAGVSWASLSDLCVLSELMKGGDLRSLLQQFEAQGHPQGIDDDKIRIAYHVAQALTYLHSLSPVVIHRDLKSKNVLLTENLDAKLTDFGISKEQQDNTMTAGVGTMLWMAPEVMMAERYTEKADIFSFGVLLSELDLHTLPYSHAMRDSVTGKKLPGAVIIQKVASGALQVEFSRYCLDSMVELGKECIALDPAARPSAPMIVFRLQTIMKGSFGEGYVI</sequence>
<dbReference type="InterPro" id="IPR000719">
    <property type="entry name" value="Prot_kinase_dom"/>
</dbReference>
<dbReference type="PANTHER" id="PTHR44329:SF214">
    <property type="entry name" value="PROTEIN KINASE DOMAIN-CONTAINING PROTEIN"/>
    <property type="match status" value="1"/>
</dbReference>
<dbReference type="InterPro" id="IPR011009">
    <property type="entry name" value="Kinase-like_dom_sf"/>
</dbReference>
<dbReference type="Proteomes" id="UP000018721">
    <property type="component" value="Unassembled WGS sequence"/>
</dbReference>
<evidence type="ECO:0000259" key="3">
    <source>
        <dbReference type="PROSITE" id="PS50011"/>
    </source>
</evidence>
<feature type="domain" description="Protein kinase" evidence="3">
    <location>
        <begin position="367"/>
        <end position="637"/>
    </location>
</feature>
<dbReference type="eggNOG" id="KOG0192">
    <property type="taxonomic scope" value="Eukaryota"/>
</dbReference>
<dbReference type="EMBL" id="ANIZ01002518">
    <property type="protein sequence ID" value="ETI39798.1"/>
    <property type="molecule type" value="Genomic_DNA"/>
</dbReference>
<keyword evidence="4" id="KW-0418">Kinase</keyword>
<accession>V9EMS5</accession>
<keyword evidence="4" id="KW-0808">Transferase</keyword>
<keyword evidence="2" id="KW-0812">Transmembrane</keyword>
<dbReference type="Gene3D" id="1.10.510.10">
    <property type="entry name" value="Transferase(Phosphotransferase) domain 1"/>
    <property type="match status" value="1"/>
</dbReference>
<reference evidence="4 5" key="1">
    <citation type="submission" date="2013-11" db="EMBL/GenBank/DDBJ databases">
        <title>The Genome Sequence of Phytophthora parasitica P1569.</title>
        <authorList>
            <consortium name="The Broad Institute Genomics Platform"/>
            <person name="Russ C."/>
            <person name="Tyler B."/>
            <person name="Panabieres F."/>
            <person name="Shan W."/>
            <person name="Tripathy S."/>
            <person name="Grunwald N."/>
            <person name="Machado M."/>
            <person name="Johnson C.S."/>
            <person name="Arredondo F."/>
            <person name="Hong C."/>
            <person name="Coffey M."/>
            <person name="Young S.K."/>
            <person name="Zeng Q."/>
            <person name="Gargeya S."/>
            <person name="Fitzgerald M."/>
            <person name="Abouelleil A."/>
            <person name="Alvarado L."/>
            <person name="Chapman S.B."/>
            <person name="Gainer-Dewar J."/>
            <person name="Goldberg J."/>
            <person name="Griggs A."/>
            <person name="Gujja S."/>
            <person name="Hansen M."/>
            <person name="Howarth C."/>
            <person name="Imamovic A."/>
            <person name="Ireland A."/>
            <person name="Larimer J."/>
            <person name="McCowan C."/>
            <person name="Murphy C."/>
            <person name="Pearson M."/>
            <person name="Poon T.W."/>
            <person name="Priest M."/>
            <person name="Roberts A."/>
            <person name="Saif S."/>
            <person name="Shea T."/>
            <person name="Sykes S."/>
            <person name="Wortman J."/>
            <person name="Nusbaum C."/>
            <person name="Birren B."/>
        </authorList>
    </citation>
    <scope>NUCLEOTIDE SEQUENCE [LARGE SCALE GENOMIC DNA]</scope>
    <source>
        <strain evidence="4 5">P1569</strain>
    </source>
</reference>
<dbReference type="PROSITE" id="PS50011">
    <property type="entry name" value="PROTEIN_KINASE_DOM"/>
    <property type="match status" value="1"/>
</dbReference>
<feature type="region of interest" description="Disordered" evidence="1">
    <location>
        <begin position="205"/>
        <end position="280"/>
    </location>
</feature>
<dbReference type="Pfam" id="PF00069">
    <property type="entry name" value="Pkinase"/>
    <property type="match status" value="1"/>
</dbReference>